<dbReference type="NCBIfam" id="NF041194">
    <property type="entry name" value="LD_carboxy_LdcB"/>
    <property type="match status" value="1"/>
</dbReference>
<reference evidence="4 5" key="1">
    <citation type="submission" date="2016-06" db="EMBL/GenBank/DDBJ databases">
        <authorList>
            <person name="Haines A.N."/>
            <person name="Council K.R."/>
        </authorList>
    </citation>
    <scope>NUCLEOTIDE SEQUENCE [LARGE SCALE GENOMIC DNA]</scope>
    <source>
        <strain evidence="4 5">SP158-29</strain>
    </source>
</reference>
<dbReference type="InterPro" id="IPR058193">
    <property type="entry name" value="VanY/YodJ_core_dom"/>
</dbReference>
<evidence type="ECO:0000256" key="2">
    <source>
        <dbReference type="SAM" id="SignalP"/>
    </source>
</evidence>
<keyword evidence="4" id="KW-0121">Carboxypeptidase</keyword>
<dbReference type="RefSeq" id="WP_096633431.1">
    <property type="nucleotide sequence ID" value="NZ_JAYEVX010000011.1"/>
</dbReference>
<dbReference type="GO" id="GO:0004180">
    <property type="term" value="F:carboxypeptidase activity"/>
    <property type="evidence" value="ECO:0007669"/>
    <property type="project" value="UniProtKB-KW"/>
</dbReference>
<dbReference type="CDD" id="cd14852">
    <property type="entry name" value="LD-carboxypeptidase"/>
    <property type="match status" value="1"/>
</dbReference>
<organism evidence="4 5">
    <name type="scientific">Streptococcus parauberis</name>
    <dbReference type="NCBI Taxonomy" id="1348"/>
    <lineage>
        <taxon>Bacteria</taxon>
        <taxon>Bacillati</taxon>
        <taxon>Bacillota</taxon>
        <taxon>Bacilli</taxon>
        <taxon>Lactobacillales</taxon>
        <taxon>Streptococcaceae</taxon>
        <taxon>Streptococcus</taxon>
    </lineage>
</organism>
<keyword evidence="4" id="KW-0378">Hydrolase</keyword>
<name>A0A854W9S2_9STRE</name>
<dbReference type="SUPFAM" id="SSF55166">
    <property type="entry name" value="Hedgehog/DD-peptidase"/>
    <property type="match status" value="1"/>
</dbReference>
<protein>
    <submittedName>
        <fullName evidence="4">D-alanyl-D-alanine carboxypeptidase</fullName>
    </submittedName>
</protein>
<keyword evidence="4" id="KW-0645">Protease</keyword>
<dbReference type="Gene3D" id="3.30.1380.10">
    <property type="match status" value="1"/>
</dbReference>
<feature type="signal peptide" evidence="2">
    <location>
        <begin position="1"/>
        <end position="20"/>
    </location>
</feature>
<dbReference type="Proteomes" id="UP000217465">
    <property type="component" value="Unassembled WGS sequence"/>
</dbReference>
<feature type="compositionally biased region" description="Low complexity" evidence="1">
    <location>
        <begin position="46"/>
        <end position="55"/>
    </location>
</feature>
<dbReference type="InterPro" id="IPR052179">
    <property type="entry name" value="DD-CPase-like"/>
</dbReference>
<dbReference type="InterPro" id="IPR009045">
    <property type="entry name" value="Zn_M74/Hedgehog-like"/>
</dbReference>
<keyword evidence="2" id="KW-0732">Signal</keyword>
<dbReference type="InterPro" id="IPR003709">
    <property type="entry name" value="VanY-like_core_dom"/>
</dbReference>
<comment type="caution">
    <text evidence="4">The sequence shown here is derived from an EMBL/GenBank/DDBJ whole genome shotgun (WGS) entry which is preliminary data.</text>
</comment>
<dbReference type="PROSITE" id="PS51257">
    <property type="entry name" value="PROKAR_LIPOPROTEIN"/>
    <property type="match status" value="1"/>
</dbReference>
<dbReference type="PANTHER" id="PTHR34385">
    <property type="entry name" value="D-ALANYL-D-ALANINE CARBOXYPEPTIDASE"/>
    <property type="match status" value="1"/>
</dbReference>
<accession>A0A854W9S2</accession>
<feature type="domain" description="D-alanyl-D-alanine carboxypeptidase-like core" evidence="3">
    <location>
        <begin position="89"/>
        <end position="210"/>
    </location>
</feature>
<sequence>MKKYSYLLLIPLLFTLAACQQNQSQGKTKDSEKITESSQPKKKVASKNSKSAKVTNNGSYYSVEGKYGPVIIVNKQHPLDKNYNPGEDPQAKEAFLQVLAAMRNQGFSVSEQYSGFRSYDTQTELYQNYVNRDGQAQADRYSARPGYSEHQSGLAFDILDGQGNLLEEPQASQWLLEHAPDYGFILRYLPSKESSTGYQAESWHIRYVGKEAADIAKSGKTLEEYYGVPGGDYTN</sequence>
<feature type="region of interest" description="Disordered" evidence="1">
    <location>
        <begin position="25"/>
        <end position="55"/>
    </location>
</feature>
<evidence type="ECO:0000256" key="1">
    <source>
        <dbReference type="SAM" id="MobiDB-lite"/>
    </source>
</evidence>
<evidence type="ECO:0000259" key="3">
    <source>
        <dbReference type="Pfam" id="PF02557"/>
    </source>
</evidence>
<feature type="chain" id="PRO_5038417207" evidence="2">
    <location>
        <begin position="21"/>
        <end position="235"/>
    </location>
</feature>
<dbReference type="GO" id="GO:0006508">
    <property type="term" value="P:proteolysis"/>
    <property type="evidence" value="ECO:0007669"/>
    <property type="project" value="InterPro"/>
</dbReference>
<dbReference type="AlphaFoldDB" id="A0A854W9S2"/>
<evidence type="ECO:0000313" key="5">
    <source>
        <dbReference type="Proteomes" id="UP000217465"/>
    </source>
</evidence>
<proteinExistence type="predicted"/>
<dbReference type="EMBL" id="NSGR01000005">
    <property type="protein sequence ID" value="PCH13288.1"/>
    <property type="molecule type" value="Genomic_DNA"/>
</dbReference>
<dbReference type="PANTHER" id="PTHR34385:SF1">
    <property type="entry name" value="PEPTIDOGLYCAN L-ALANYL-D-GLUTAMATE ENDOPEPTIDASE CWLK"/>
    <property type="match status" value="1"/>
</dbReference>
<evidence type="ECO:0000313" key="4">
    <source>
        <dbReference type="EMBL" id="PCH13288.1"/>
    </source>
</evidence>
<gene>
    <name evidence="4" type="primary">vanYB_2</name>
    <name evidence="4" type="ORF">A9Y57_00688</name>
</gene>
<dbReference type="Pfam" id="PF02557">
    <property type="entry name" value="VanY"/>
    <property type="match status" value="1"/>
</dbReference>